<proteinExistence type="predicted"/>
<dbReference type="Proteomes" id="UP000317650">
    <property type="component" value="Chromosome 1"/>
</dbReference>
<organism evidence="6 7">
    <name type="scientific">Musa balbisiana</name>
    <name type="common">Banana</name>
    <dbReference type="NCBI Taxonomy" id="52838"/>
    <lineage>
        <taxon>Eukaryota</taxon>
        <taxon>Viridiplantae</taxon>
        <taxon>Streptophyta</taxon>
        <taxon>Embryophyta</taxon>
        <taxon>Tracheophyta</taxon>
        <taxon>Spermatophyta</taxon>
        <taxon>Magnoliopsida</taxon>
        <taxon>Liliopsida</taxon>
        <taxon>Zingiberales</taxon>
        <taxon>Musaceae</taxon>
        <taxon>Musa</taxon>
    </lineage>
</organism>
<gene>
    <name evidence="6" type="ORF">C4D60_Mb01t20020</name>
</gene>
<evidence type="ECO:0000256" key="2">
    <source>
        <dbReference type="ARBA" id="ARBA00022771"/>
    </source>
</evidence>
<dbReference type="Pfam" id="PF13639">
    <property type="entry name" value="zf-RING_2"/>
    <property type="match status" value="1"/>
</dbReference>
<dbReference type="AlphaFoldDB" id="A0A4S8JQ98"/>
<dbReference type="PANTHER" id="PTHR45969">
    <property type="entry name" value="RING ZINC FINGER PROTEIN-RELATED"/>
    <property type="match status" value="1"/>
</dbReference>
<evidence type="ECO:0000313" key="7">
    <source>
        <dbReference type="Proteomes" id="UP000317650"/>
    </source>
</evidence>
<evidence type="ECO:0000256" key="3">
    <source>
        <dbReference type="ARBA" id="ARBA00022833"/>
    </source>
</evidence>
<evidence type="ECO:0000259" key="5">
    <source>
        <dbReference type="PROSITE" id="PS50089"/>
    </source>
</evidence>
<keyword evidence="2 4" id="KW-0863">Zinc-finger</keyword>
<dbReference type="InterPro" id="IPR013083">
    <property type="entry name" value="Znf_RING/FYVE/PHD"/>
</dbReference>
<keyword evidence="7" id="KW-1185">Reference proteome</keyword>
<dbReference type="GO" id="GO:0061630">
    <property type="term" value="F:ubiquitin protein ligase activity"/>
    <property type="evidence" value="ECO:0007669"/>
    <property type="project" value="TreeGrafter"/>
</dbReference>
<evidence type="ECO:0000256" key="1">
    <source>
        <dbReference type="ARBA" id="ARBA00022723"/>
    </source>
</evidence>
<keyword evidence="1" id="KW-0479">Metal-binding</keyword>
<dbReference type="PROSITE" id="PS50089">
    <property type="entry name" value="ZF_RING_2"/>
    <property type="match status" value="1"/>
</dbReference>
<dbReference type="InterPro" id="IPR001841">
    <property type="entry name" value="Znf_RING"/>
</dbReference>
<dbReference type="SUPFAM" id="SSF57850">
    <property type="entry name" value="RING/U-box"/>
    <property type="match status" value="1"/>
</dbReference>
<reference evidence="6 7" key="1">
    <citation type="journal article" date="2019" name="Nat. Plants">
        <title>Genome sequencing of Musa balbisiana reveals subgenome evolution and function divergence in polyploid bananas.</title>
        <authorList>
            <person name="Yao X."/>
        </authorList>
    </citation>
    <scope>NUCLEOTIDE SEQUENCE [LARGE SCALE GENOMIC DNA]</scope>
    <source>
        <strain evidence="7">cv. DH-PKW</strain>
        <tissue evidence="6">Leaves</tissue>
    </source>
</reference>
<dbReference type="Gene3D" id="3.30.40.10">
    <property type="entry name" value="Zinc/RING finger domain, C3HC4 (zinc finger)"/>
    <property type="match status" value="1"/>
</dbReference>
<dbReference type="GO" id="GO:0016567">
    <property type="term" value="P:protein ubiquitination"/>
    <property type="evidence" value="ECO:0007669"/>
    <property type="project" value="TreeGrafter"/>
</dbReference>
<dbReference type="EMBL" id="PYDT01000004">
    <property type="protein sequence ID" value="THU63834.1"/>
    <property type="molecule type" value="Genomic_DNA"/>
</dbReference>
<comment type="caution">
    <text evidence="6">The sequence shown here is derived from an EMBL/GenBank/DDBJ whole genome shotgun (WGS) entry which is preliminary data.</text>
</comment>
<dbReference type="SMART" id="SM00184">
    <property type="entry name" value="RING"/>
    <property type="match status" value="1"/>
</dbReference>
<evidence type="ECO:0000313" key="6">
    <source>
        <dbReference type="EMBL" id="THU63834.1"/>
    </source>
</evidence>
<accession>A0A4S8JQ98</accession>
<feature type="domain" description="RING-type" evidence="5">
    <location>
        <begin position="52"/>
        <end position="94"/>
    </location>
</feature>
<protein>
    <recommendedName>
        <fullName evidence="5">RING-type domain-containing protein</fullName>
    </recommendedName>
</protein>
<name>A0A4S8JQ98_MUSBA</name>
<sequence length="136" mass="15373">MGRSLPGSRSIKFHEPGISSNRMARLALPIKLFARWLLPFSGGTASIGSSDCAICLCTMERGEETRELRCRHPFHKSCLDKWLEQPGRCCPVCREDAGAGEKASESRKRAELRDGGVIVFFPWAEEDFRSDAWWIR</sequence>
<keyword evidence="3" id="KW-0862">Zinc</keyword>
<evidence type="ECO:0000256" key="4">
    <source>
        <dbReference type="PROSITE-ProRule" id="PRU00175"/>
    </source>
</evidence>
<dbReference type="PANTHER" id="PTHR45969:SF55">
    <property type="entry name" value="OS07G0686300 PROTEIN"/>
    <property type="match status" value="1"/>
</dbReference>
<dbReference type="CDD" id="cd16454">
    <property type="entry name" value="RING-H2_PA-TM-RING"/>
    <property type="match status" value="1"/>
</dbReference>
<dbReference type="GO" id="GO:0008270">
    <property type="term" value="F:zinc ion binding"/>
    <property type="evidence" value="ECO:0007669"/>
    <property type="project" value="UniProtKB-KW"/>
</dbReference>
<dbReference type="STRING" id="52838.A0A4S8JQ98"/>